<reference evidence="2 3" key="1">
    <citation type="submission" date="2018-11" db="EMBL/GenBank/DDBJ databases">
        <authorList>
            <consortium name="Pathogen Informatics"/>
        </authorList>
    </citation>
    <scope>NUCLEOTIDE SEQUENCE [LARGE SCALE GENOMIC DNA]</scope>
    <source>
        <strain>Denwood</strain>
        <strain evidence="3">Zambia</strain>
    </source>
</reference>
<evidence type="ECO:0000313" key="2">
    <source>
        <dbReference type="EMBL" id="VDP25396.1"/>
    </source>
</evidence>
<organism evidence="2 3">
    <name type="scientific">Schistosoma mattheei</name>
    <dbReference type="NCBI Taxonomy" id="31246"/>
    <lineage>
        <taxon>Eukaryota</taxon>
        <taxon>Metazoa</taxon>
        <taxon>Spiralia</taxon>
        <taxon>Lophotrochozoa</taxon>
        <taxon>Platyhelminthes</taxon>
        <taxon>Trematoda</taxon>
        <taxon>Digenea</taxon>
        <taxon>Strigeidida</taxon>
        <taxon>Schistosomatoidea</taxon>
        <taxon>Schistosomatidae</taxon>
        <taxon>Schistosoma</taxon>
    </lineage>
</organism>
<evidence type="ECO:0000313" key="3">
    <source>
        <dbReference type="Proteomes" id="UP000269396"/>
    </source>
</evidence>
<sequence>MESSRPKEKRKTKEQITPRNGDRHEKNEQELDGTGKEGPGQSGLENAGQRPMFYWEQQAPALLNPPDIKSAPTNLPIDVTVPTIEEIRVSIRQMKIGKAARPEKLRAEALRLDIEVTGSTLHVLLREIWEEEQVSMD</sequence>
<feature type="compositionally biased region" description="Basic and acidic residues" evidence="1">
    <location>
        <begin position="1"/>
        <end position="35"/>
    </location>
</feature>
<name>A0A183NRV0_9TREM</name>
<feature type="region of interest" description="Disordered" evidence="1">
    <location>
        <begin position="1"/>
        <end position="50"/>
    </location>
</feature>
<accession>A0A183NRV0</accession>
<protein>
    <submittedName>
        <fullName evidence="2">Uncharacterized protein</fullName>
    </submittedName>
</protein>
<keyword evidence="3" id="KW-1185">Reference proteome</keyword>
<dbReference type="Proteomes" id="UP000269396">
    <property type="component" value="Unassembled WGS sequence"/>
</dbReference>
<dbReference type="AlphaFoldDB" id="A0A183NRV0"/>
<dbReference type="EMBL" id="UZAL01026737">
    <property type="protein sequence ID" value="VDP25396.1"/>
    <property type="molecule type" value="Genomic_DNA"/>
</dbReference>
<proteinExistence type="predicted"/>
<evidence type="ECO:0000256" key="1">
    <source>
        <dbReference type="SAM" id="MobiDB-lite"/>
    </source>
</evidence>
<gene>
    <name evidence="2" type="ORF">SMTD_LOCUS4836</name>
</gene>